<comment type="caution">
    <text evidence="2">The sequence shown here is derived from an EMBL/GenBank/DDBJ whole genome shotgun (WGS) entry which is preliminary data.</text>
</comment>
<evidence type="ECO:0000256" key="1">
    <source>
        <dbReference type="SAM" id="MobiDB-lite"/>
    </source>
</evidence>
<sequence>MQKELVQISRDRLASMKPALQSTSDNAIMSANLNTMDDESRAYYQKKRRAIIACELQEEKEREEKEKKQKEEKDKKEKEEKEKKEKERKEKEEKQRKDKEAIEIDGKDEDKDNDSGTDKDKSGEDNSEAGDD</sequence>
<accession>A0A5B0Q3F1</accession>
<protein>
    <recommendedName>
        <fullName evidence="4">No apical meristem-associated C-terminal domain-containing protein</fullName>
    </recommendedName>
</protein>
<name>A0A5B0Q3F1_PUCGR</name>
<reference evidence="2 3" key="1">
    <citation type="submission" date="2019-05" db="EMBL/GenBank/DDBJ databases">
        <title>Emergence of the Ug99 lineage of the wheat stem rust pathogen through somatic hybridization.</title>
        <authorList>
            <person name="Li F."/>
            <person name="Upadhyaya N.M."/>
            <person name="Sperschneider J."/>
            <person name="Matny O."/>
            <person name="Nguyen-Phuc H."/>
            <person name="Mago R."/>
            <person name="Raley C."/>
            <person name="Miller M.E."/>
            <person name="Silverstein K.A.T."/>
            <person name="Henningsen E."/>
            <person name="Hirsch C.D."/>
            <person name="Visser B."/>
            <person name="Pretorius Z.A."/>
            <person name="Steffenson B.J."/>
            <person name="Schwessinger B."/>
            <person name="Dodds P.N."/>
            <person name="Figueroa M."/>
        </authorList>
    </citation>
    <scope>NUCLEOTIDE SEQUENCE [LARGE SCALE GENOMIC DNA]</scope>
    <source>
        <strain evidence="2">21-0</strain>
    </source>
</reference>
<feature type="region of interest" description="Disordered" evidence="1">
    <location>
        <begin position="1"/>
        <end position="25"/>
    </location>
</feature>
<proteinExistence type="predicted"/>
<dbReference type="EMBL" id="VSWC01000029">
    <property type="protein sequence ID" value="KAA1107563.1"/>
    <property type="molecule type" value="Genomic_DNA"/>
</dbReference>
<dbReference type="OrthoDB" id="10485156at2759"/>
<organism evidence="2 3">
    <name type="scientific">Puccinia graminis f. sp. tritici</name>
    <dbReference type="NCBI Taxonomy" id="56615"/>
    <lineage>
        <taxon>Eukaryota</taxon>
        <taxon>Fungi</taxon>
        <taxon>Dikarya</taxon>
        <taxon>Basidiomycota</taxon>
        <taxon>Pucciniomycotina</taxon>
        <taxon>Pucciniomycetes</taxon>
        <taxon>Pucciniales</taxon>
        <taxon>Pucciniaceae</taxon>
        <taxon>Puccinia</taxon>
    </lineage>
</organism>
<feature type="compositionally biased region" description="Basic and acidic residues" evidence="1">
    <location>
        <begin position="1"/>
        <end position="14"/>
    </location>
</feature>
<evidence type="ECO:0000313" key="3">
    <source>
        <dbReference type="Proteomes" id="UP000324748"/>
    </source>
</evidence>
<evidence type="ECO:0008006" key="4">
    <source>
        <dbReference type="Google" id="ProtNLM"/>
    </source>
</evidence>
<dbReference type="Proteomes" id="UP000324748">
    <property type="component" value="Unassembled WGS sequence"/>
</dbReference>
<evidence type="ECO:0000313" key="2">
    <source>
        <dbReference type="EMBL" id="KAA1107563.1"/>
    </source>
</evidence>
<gene>
    <name evidence="2" type="ORF">PGT21_018263</name>
</gene>
<keyword evidence="3" id="KW-1185">Reference proteome</keyword>
<feature type="compositionally biased region" description="Basic and acidic residues" evidence="1">
    <location>
        <begin position="57"/>
        <end position="124"/>
    </location>
</feature>
<dbReference type="AlphaFoldDB" id="A0A5B0Q3F1"/>
<feature type="region of interest" description="Disordered" evidence="1">
    <location>
        <begin position="56"/>
        <end position="132"/>
    </location>
</feature>